<evidence type="ECO:0000313" key="1">
    <source>
        <dbReference type="EMBL" id="JAD18352.1"/>
    </source>
</evidence>
<organism evidence="1">
    <name type="scientific">Arundo donax</name>
    <name type="common">Giant reed</name>
    <name type="synonym">Donax arundinaceus</name>
    <dbReference type="NCBI Taxonomy" id="35708"/>
    <lineage>
        <taxon>Eukaryota</taxon>
        <taxon>Viridiplantae</taxon>
        <taxon>Streptophyta</taxon>
        <taxon>Embryophyta</taxon>
        <taxon>Tracheophyta</taxon>
        <taxon>Spermatophyta</taxon>
        <taxon>Magnoliopsida</taxon>
        <taxon>Liliopsida</taxon>
        <taxon>Poales</taxon>
        <taxon>Poaceae</taxon>
        <taxon>PACMAD clade</taxon>
        <taxon>Arundinoideae</taxon>
        <taxon>Arundineae</taxon>
        <taxon>Arundo</taxon>
    </lineage>
</organism>
<proteinExistence type="predicted"/>
<sequence>MSKSLLQLLLAQHQLRPLPQCLYLKCPSFQLHGPLQCRLLVTRRWLLRHRHRF</sequence>
<dbReference type="EMBL" id="GBRH01279543">
    <property type="protein sequence ID" value="JAD18352.1"/>
    <property type="molecule type" value="Transcribed_RNA"/>
</dbReference>
<protein>
    <submittedName>
        <fullName evidence="1">Uncharacterized protein</fullName>
    </submittedName>
</protein>
<reference evidence="1" key="1">
    <citation type="submission" date="2014-09" db="EMBL/GenBank/DDBJ databases">
        <authorList>
            <person name="Magalhaes I.L.F."/>
            <person name="Oliveira U."/>
            <person name="Santos F.R."/>
            <person name="Vidigal T.H.D.A."/>
            <person name="Brescovit A.D."/>
            <person name="Santos A.J."/>
        </authorList>
    </citation>
    <scope>NUCLEOTIDE SEQUENCE</scope>
    <source>
        <tissue evidence="1">Shoot tissue taken approximately 20 cm above the soil surface</tissue>
    </source>
</reference>
<accession>A0A0A8Y3I0</accession>
<name>A0A0A8Y3I0_ARUDO</name>
<reference evidence="1" key="2">
    <citation type="journal article" date="2015" name="Data Brief">
        <title>Shoot transcriptome of the giant reed, Arundo donax.</title>
        <authorList>
            <person name="Barrero R.A."/>
            <person name="Guerrero F.D."/>
            <person name="Moolhuijzen P."/>
            <person name="Goolsby J.A."/>
            <person name="Tidwell J."/>
            <person name="Bellgard S.E."/>
            <person name="Bellgard M.I."/>
        </authorList>
    </citation>
    <scope>NUCLEOTIDE SEQUENCE</scope>
    <source>
        <tissue evidence="1">Shoot tissue taken approximately 20 cm above the soil surface</tissue>
    </source>
</reference>
<dbReference type="AlphaFoldDB" id="A0A0A8Y3I0"/>